<comment type="caution">
    <text evidence="2">The sequence shown here is derived from an EMBL/GenBank/DDBJ whole genome shotgun (WGS) entry which is preliminary data.</text>
</comment>
<reference evidence="2 3" key="1">
    <citation type="submission" date="2024-09" db="EMBL/GenBank/DDBJ databases">
        <title>Laminarin stimulates single cell rates of sulfate reduction while oxygen inhibits transcriptomic activity in coastal marine sediment.</title>
        <authorList>
            <person name="Lindsay M."/>
            <person name="Orcutt B."/>
            <person name="Emerson D."/>
            <person name="Stepanauskas R."/>
            <person name="D'Angelo T."/>
        </authorList>
    </citation>
    <scope>NUCLEOTIDE SEQUENCE [LARGE SCALE GENOMIC DNA]</scope>
    <source>
        <strain evidence="2">SAG AM-311-K15</strain>
    </source>
</reference>
<proteinExistence type="predicted"/>
<dbReference type="Proteomes" id="UP001594351">
    <property type="component" value="Unassembled WGS sequence"/>
</dbReference>
<sequence>MPKLEDHCQESLKLFGESFEDMHRWFDEFAGTEQYGMRHRRVRHHEAGIKEAIRLFVSSDNYNWRLTTIIIEVF</sequence>
<evidence type="ECO:0000313" key="2">
    <source>
        <dbReference type="EMBL" id="MFC1850887.1"/>
    </source>
</evidence>
<gene>
    <name evidence="2" type="ORF">ACFL27_11895</name>
</gene>
<dbReference type="InterPro" id="IPR054061">
    <property type="entry name" value="DUF6915"/>
</dbReference>
<dbReference type="EMBL" id="JBHPBY010000131">
    <property type="protein sequence ID" value="MFC1850887.1"/>
    <property type="molecule type" value="Genomic_DNA"/>
</dbReference>
<accession>A0ABV6YXH1</accession>
<name>A0ABV6YXH1_UNCC1</name>
<keyword evidence="3" id="KW-1185">Reference proteome</keyword>
<protein>
    <submittedName>
        <fullName evidence="2">DUF6915 family protein</fullName>
    </submittedName>
</protein>
<evidence type="ECO:0000313" key="3">
    <source>
        <dbReference type="Proteomes" id="UP001594351"/>
    </source>
</evidence>
<dbReference type="Pfam" id="PF21866">
    <property type="entry name" value="DUF6915"/>
    <property type="match status" value="1"/>
</dbReference>
<evidence type="ECO:0000259" key="1">
    <source>
        <dbReference type="Pfam" id="PF21866"/>
    </source>
</evidence>
<organism evidence="2 3">
    <name type="scientific">candidate division CSSED10-310 bacterium</name>
    <dbReference type="NCBI Taxonomy" id="2855610"/>
    <lineage>
        <taxon>Bacteria</taxon>
        <taxon>Bacteria division CSSED10-310</taxon>
    </lineage>
</organism>
<feature type="non-terminal residue" evidence="2">
    <location>
        <position position="74"/>
    </location>
</feature>
<feature type="domain" description="DUF6915" evidence="1">
    <location>
        <begin position="6"/>
        <end position="56"/>
    </location>
</feature>